<feature type="transmembrane region" description="Helical" evidence="6">
    <location>
        <begin position="356"/>
        <end position="376"/>
    </location>
</feature>
<reference evidence="7 8" key="1">
    <citation type="journal article" date="2020" name="ISME J.">
        <title>Uncovering the hidden diversity of litter-decomposition mechanisms in mushroom-forming fungi.</title>
        <authorList>
            <person name="Floudas D."/>
            <person name="Bentzer J."/>
            <person name="Ahren D."/>
            <person name="Johansson T."/>
            <person name="Persson P."/>
            <person name="Tunlid A."/>
        </authorList>
    </citation>
    <scope>NUCLEOTIDE SEQUENCE [LARGE SCALE GENOMIC DNA]</scope>
    <source>
        <strain evidence="7 8">CBS 146.42</strain>
    </source>
</reference>
<keyword evidence="4 6" id="KW-0472">Membrane</keyword>
<dbReference type="GO" id="GO:0015095">
    <property type="term" value="F:magnesium ion transmembrane transporter activity"/>
    <property type="evidence" value="ECO:0007669"/>
    <property type="project" value="InterPro"/>
</dbReference>
<dbReference type="EMBL" id="JAACJO010000008">
    <property type="protein sequence ID" value="KAF5354649.1"/>
    <property type="molecule type" value="Genomic_DNA"/>
</dbReference>
<feature type="transmembrane region" description="Helical" evidence="6">
    <location>
        <begin position="146"/>
        <end position="167"/>
    </location>
</feature>
<dbReference type="Proteomes" id="UP000559027">
    <property type="component" value="Unassembled WGS sequence"/>
</dbReference>
<keyword evidence="2 6" id="KW-0812">Transmembrane</keyword>
<dbReference type="GO" id="GO:0016020">
    <property type="term" value="C:membrane"/>
    <property type="evidence" value="ECO:0007669"/>
    <property type="project" value="UniProtKB-SubCell"/>
</dbReference>
<feature type="transmembrane region" description="Helical" evidence="6">
    <location>
        <begin position="279"/>
        <end position="302"/>
    </location>
</feature>
<feature type="compositionally biased region" description="Basic and acidic residues" evidence="5">
    <location>
        <begin position="482"/>
        <end position="501"/>
    </location>
</feature>
<feature type="transmembrane region" description="Helical" evidence="6">
    <location>
        <begin position="322"/>
        <end position="344"/>
    </location>
</feature>
<keyword evidence="8" id="KW-1185">Reference proteome</keyword>
<feature type="transmembrane region" description="Helical" evidence="6">
    <location>
        <begin position="114"/>
        <end position="137"/>
    </location>
</feature>
<dbReference type="OrthoDB" id="165382at2759"/>
<sequence length="528" mass="57594">MANSTTTTEALPDEIPVDARTASPVVAFIIGLAIILLASILNAAGLNITKLDHVRTSAIPKAARRRDWLRPLWLLGMMLYILSQLIGSTLALEYMRAGSHSPFIVRSSQTLTNLIEYVAPLGSSSLIFNFLFARFLVGTPVTSNDIYGAVVVILGVIGIVAFGSINSGLAAETDVVRITYLWRRGGWLGYFFVMSLALGLLLIFTSCLDAILTARSDIQALPFSGINSRQKTSQNGGWLKKLGKVGQGMLWLRITWDNLIGKVTELLETWSAPKDDKQVAWTLGIGWACCGGGLAGGTLVFAKAIVKLLSGSLSHQNPGNQFGHAAPIFTIILLAVTAVLQIICLNRGLKVYDSTLVVPVFYGIYTVTGFLNSLIFNDQVDAYQSWTLFLIFVSILVLICGVVLLTHKKPEPAASKVKSSTLPKRRTKASSSKTKLVAEGEEQEQEGEDQVLWAVGEVSDDEGESEDEDVDHHQHPSYQQAELRHKNKTAERGSEDNRKSGEAAGLMSSARRSMDPFKDNQEIELERL</sequence>
<dbReference type="PANTHER" id="PTHR12570">
    <property type="match status" value="1"/>
</dbReference>
<dbReference type="InterPro" id="IPR008521">
    <property type="entry name" value="Mg_trans_NIPA"/>
</dbReference>
<evidence type="ECO:0000256" key="5">
    <source>
        <dbReference type="SAM" id="MobiDB-lite"/>
    </source>
</evidence>
<feature type="transmembrane region" description="Helical" evidence="6">
    <location>
        <begin position="388"/>
        <end position="406"/>
    </location>
</feature>
<proteinExistence type="predicted"/>
<dbReference type="AlphaFoldDB" id="A0A8H5D6T5"/>
<evidence type="ECO:0000256" key="6">
    <source>
        <dbReference type="SAM" id="Phobius"/>
    </source>
</evidence>
<gene>
    <name evidence="7" type="ORF">D9756_005356</name>
</gene>
<protein>
    <submittedName>
        <fullName evidence="7">Uncharacterized protein</fullName>
    </submittedName>
</protein>
<name>A0A8H5D6T5_9AGAR</name>
<accession>A0A8H5D6T5</accession>
<dbReference type="Pfam" id="PF05653">
    <property type="entry name" value="Mg_trans_NIPA"/>
    <property type="match status" value="1"/>
</dbReference>
<evidence type="ECO:0000256" key="1">
    <source>
        <dbReference type="ARBA" id="ARBA00004141"/>
    </source>
</evidence>
<evidence type="ECO:0000256" key="2">
    <source>
        <dbReference type="ARBA" id="ARBA00022692"/>
    </source>
</evidence>
<evidence type="ECO:0000313" key="8">
    <source>
        <dbReference type="Proteomes" id="UP000559027"/>
    </source>
</evidence>
<feature type="compositionally biased region" description="Basic and acidic residues" evidence="5">
    <location>
        <begin position="512"/>
        <end position="528"/>
    </location>
</feature>
<dbReference type="PANTHER" id="PTHR12570:SF82">
    <property type="entry name" value="NIPA-LIKE PROTEIN 3"/>
    <property type="match status" value="1"/>
</dbReference>
<feature type="transmembrane region" description="Helical" evidence="6">
    <location>
        <begin position="187"/>
        <end position="212"/>
    </location>
</feature>
<evidence type="ECO:0000256" key="4">
    <source>
        <dbReference type="ARBA" id="ARBA00023136"/>
    </source>
</evidence>
<evidence type="ECO:0000256" key="3">
    <source>
        <dbReference type="ARBA" id="ARBA00022989"/>
    </source>
</evidence>
<evidence type="ECO:0000313" key="7">
    <source>
        <dbReference type="EMBL" id="KAF5354649.1"/>
    </source>
</evidence>
<organism evidence="7 8">
    <name type="scientific">Leucocoprinus leucothites</name>
    <dbReference type="NCBI Taxonomy" id="201217"/>
    <lineage>
        <taxon>Eukaryota</taxon>
        <taxon>Fungi</taxon>
        <taxon>Dikarya</taxon>
        <taxon>Basidiomycota</taxon>
        <taxon>Agaricomycotina</taxon>
        <taxon>Agaricomycetes</taxon>
        <taxon>Agaricomycetidae</taxon>
        <taxon>Agaricales</taxon>
        <taxon>Agaricineae</taxon>
        <taxon>Agaricaceae</taxon>
        <taxon>Leucocoprinus</taxon>
    </lineage>
</organism>
<feature type="region of interest" description="Disordered" evidence="5">
    <location>
        <begin position="414"/>
        <end position="528"/>
    </location>
</feature>
<feature type="transmembrane region" description="Helical" evidence="6">
    <location>
        <begin position="72"/>
        <end position="94"/>
    </location>
</feature>
<comment type="subcellular location">
    <subcellularLocation>
        <location evidence="1">Membrane</location>
        <topology evidence="1">Multi-pass membrane protein</topology>
    </subcellularLocation>
</comment>
<feature type="compositionally biased region" description="Acidic residues" evidence="5">
    <location>
        <begin position="458"/>
        <end position="469"/>
    </location>
</feature>
<feature type="compositionally biased region" description="Acidic residues" evidence="5">
    <location>
        <begin position="439"/>
        <end position="449"/>
    </location>
</feature>
<keyword evidence="3 6" id="KW-1133">Transmembrane helix</keyword>
<feature type="transmembrane region" description="Helical" evidence="6">
    <location>
        <begin position="25"/>
        <end position="51"/>
    </location>
</feature>
<comment type="caution">
    <text evidence="7">The sequence shown here is derived from an EMBL/GenBank/DDBJ whole genome shotgun (WGS) entry which is preliminary data.</text>
</comment>